<dbReference type="InterPro" id="IPR019531">
    <property type="entry name" value="Pmp4"/>
</dbReference>
<organism evidence="1 2">
    <name type="scientific">Malassezia pachydermatis</name>
    <dbReference type="NCBI Taxonomy" id="77020"/>
    <lineage>
        <taxon>Eukaryota</taxon>
        <taxon>Fungi</taxon>
        <taxon>Dikarya</taxon>
        <taxon>Basidiomycota</taxon>
        <taxon>Ustilaginomycotina</taxon>
        <taxon>Malasseziomycetes</taxon>
        <taxon>Malasseziales</taxon>
        <taxon>Malasseziaceae</taxon>
        <taxon>Malassezia</taxon>
    </lineage>
</organism>
<dbReference type="PIRSF" id="PIRSF013674">
    <property type="entry name" value="PXMP4"/>
    <property type="match status" value="1"/>
</dbReference>
<keyword evidence="2" id="KW-1185">Reference proteome</keyword>
<dbReference type="VEuPathDB" id="FungiDB:Malapachy_1179"/>
<evidence type="ECO:0000313" key="1">
    <source>
        <dbReference type="EMBL" id="KOS14677.1"/>
    </source>
</evidence>
<dbReference type="STRING" id="77020.A0A0M8MQA6"/>
<accession>A0A0M8MQA6</accession>
<name>A0A0M8MQA6_9BASI</name>
<dbReference type="GO" id="GO:0005778">
    <property type="term" value="C:peroxisomal membrane"/>
    <property type="evidence" value="ECO:0007669"/>
    <property type="project" value="TreeGrafter"/>
</dbReference>
<evidence type="ECO:0000313" key="2">
    <source>
        <dbReference type="Proteomes" id="UP000037751"/>
    </source>
</evidence>
<sequence length="208" mass="23705">MSAIHAALTRFLLNPANHDLLAIVKGARNGLVYGAKIRFPHALVMVTLFGSGSLRDRWKKIIQATRQHSVRLCTYVAIYKTCLLILRDLFHEGKQSSADPFIAGMLGGWYMFGDRTPVNEQIVLYCVSRCIASLLPRAQVPKDYPKNKVLPIDNTAHQIFAALTWGTVMWLFVNERRRLNGGLVNSMDYLYVLSDKWNSLRNFLWHNV</sequence>
<dbReference type="OrthoDB" id="39659at2759"/>
<dbReference type="PANTHER" id="PTHR15460:SF3">
    <property type="entry name" value="PEROXISOMAL MEMBRANE PROTEIN 4"/>
    <property type="match status" value="1"/>
</dbReference>
<dbReference type="GeneID" id="28727562"/>
<dbReference type="AlphaFoldDB" id="A0A0M8MQA6"/>
<dbReference type="PANTHER" id="PTHR15460">
    <property type="entry name" value="PEROXISOMAL MEMBRANE PROTEIN 4"/>
    <property type="match status" value="1"/>
</dbReference>
<dbReference type="RefSeq" id="XP_017992309.1">
    <property type="nucleotide sequence ID" value="XM_018135687.1"/>
</dbReference>
<dbReference type="EMBL" id="LGAV01000003">
    <property type="protein sequence ID" value="KOS14677.1"/>
    <property type="molecule type" value="Genomic_DNA"/>
</dbReference>
<dbReference type="Pfam" id="PF02466">
    <property type="entry name" value="Tim17"/>
    <property type="match status" value="1"/>
</dbReference>
<gene>
    <name evidence="1" type="ORF">Malapachy_1179</name>
</gene>
<dbReference type="Proteomes" id="UP000037751">
    <property type="component" value="Unassembled WGS sequence"/>
</dbReference>
<reference evidence="1 2" key="1">
    <citation type="submission" date="2015-07" db="EMBL/GenBank/DDBJ databases">
        <title>Draft Genome Sequence of Malassezia furfur CBS1878 and Malassezia pachydermatis CBS1879.</title>
        <authorList>
            <person name="Triana S."/>
            <person name="Ohm R."/>
            <person name="Gonzalez A."/>
            <person name="DeCock H."/>
            <person name="Restrepo S."/>
            <person name="Celis A."/>
        </authorList>
    </citation>
    <scope>NUCLEOTIDE SEQUENCE [LARGE SCALE GENOMIC DNA]</scope>
    <source>
        <strain evidence="1 2">CBS 1879</strain>
    </source>
</reference>
<proteinExistence type="predicted"/>
<protein>
    <submittedName>
        <fullName evidence="1">Peroxisomal protein</fullName>
    </submittedName>
</protein>
<comment type="caution">
    <text evidence="1">The sequence shown here is derived from an EMBL/GenBank/DDBJ whole genome shotgun (WGS) entry which is preliminary data.</text>
</comment>